<evidence type="ECO:0000256" key="1">
    <source>
        <dbReference type="ARBA" id="ARBA00001960"/>
    </source>
</evidence>
<dbReference type="InterPro" id="IPR008972">
    <property type="entry name" value="Cupredoxin"/>
</dbReference>
<feature type="compositionally biased region" description="Polar residues" evidence="13">
    <location>
        <begin position="29"/>
        <end position="39"/>
    </location>
</feature>
<evidence type="ECO:0000256" key="8">
    <source>
        <dbReference type="ARBA" id="ARBA00022737"/>
    </source>
</evidence>
<evidence type="ECO:0000256" key="4">
    <source>
        <dbReference type="ARBA" id="ARBA00011233"/>
    </source>
</evidence>
<feature type="region of interest" description="Disordered" evidence="13">
    <location>
        <begin position="29"/>
        <end position="50"/>
    </location>
</feature>
<evidence type="ECO:0000256" key="13">
    <source>
        <dbReference type="SAM" id="MobiDB-lite"/>
    </source>
</evidence>
<organism evidence="16 17">
    <name type="scientific">Candidatus Desulfolinea nitratireducens</name>
    <dbReference type="NCBI Taxonomy" id="2841698"/>
    <lineage>
        <taxon>Bacteria</taxon>
        <taxon>Bacillati</taxon>
        <taxon>Chloroflexota</taxon>
        <taxon>Anaerolineae</taxon>
        <taxon>Anaerolineales</taxon>
        <taxon>Anaerolineales incertae sedis</taxon>
        <taxon>Candidatus Desulfolinea</taxon>
    </lineage>
</organism>
<feature type="binding site" description="type 1 copper site" evidence="12">
    <location>
        <position position="141"/>
    </location>
    <ligand>
        <name>Cu cation</name>
        <dbReference type="ChEBI" id="CHEBI:23378"/>
        <label>1</label>
    </ligand>
</feature>
<evidence type="ECO:0000313" key="17">
    <source>
        <dbReference type="Proteomes" id="UP000614469"/>
    </source>
</evidence>
<feature type="binding site" description="type 1 copper site" evidence="12">
    <location>
        <position position="195"/>
    </location>
    <ligand>
        <name>Cu cation</name>
        <dbReference type="ChEBI" id="CHEBI:23378"/>
        <label>1</label>
    </ligand>
</feature>
<comment type="similarity">
    <text evidence="3">Belongs to the multicopper oxidase family.</text>
</comment>
<feature type="binding site" description="type 1 copper site" evidence="12">
    <location>
        <position position="187"/>
    </location>
    <ligand>
        <name>Cu cation</name>
        <dbReference type="ChEBI" id="CHEBI:23378"/>
        <label>1</label>
    </ligand>
</feature>
<dbReference type="InterPro" id="IPR011706">
    <property type="entry name" value="Cu-oxidase_C"/>
</dbReference>
<dbReference type="EC" id="1.7.2.1" evidence="5"/>
<dbReference type="Gene3D" id="2.60.40.420">
    <property type="entry name" value="Cupredoxins - blue copper proteins"/>
    <property type="match status" value="2"/>
</dbReference>
<dbReference type="AlphaFoldDB" id="A0A8J6TDG9"/>
<evidence type="ECO:0000259" key="14">
    <source>
        <dbReference type="Pfam" id="PF07731"/>
    </source>
</evidence>
<dbReference type="CDD" id="cd11024">
    <property type="entry name" value="CuRO_1_2DMCO_NIR_like"/>
    <property type="match status" value="1"/>
</dbReference>
<comment type="subunit">
    <text evidence="4">Homotrimer.</text>
</comment>
<comment type="cofactor">
    <cofactor evidence="2 12">
        <name>Cu(2+)</name>
        <dbReference type="ChEBI" id="CHEBI:29036"/>
    </cofactor>
</comment>
<proteinExistence type="inferred from homology"/>
<evidence type="ECO:0000256" key="2">
    <source>
        <dbReference type="ARBA" id="ARBA00001973"/>
    </source>
</evidence>
<dbReference type="GO" id="GO:0005507">
    <property type="term" value="F:copper ion binding"/>
    <property type="evidence" value="ECO:0007669"/>
    <property type="project" value="InterPro"/>
</dbReference>
<dbReference type="EMBL" id="JACNJN010000028">
    <property type="protein sequence ID" value="MBC8333851.1"/>
    <property type="molecule type" value="Genomic_DNA"/>
</dbReference>
<keyword evidence="10 12" id="KW-0186">Copper</keyword>
<evidence type="ECO:0000256" key="3">
    <source>
        <dbReference type="ARBA" id="ARBA00010609"/>
    </source>
</evidence>
<evidence type="ECO:0000256" key="11">
    <source>
        <dbReference type="ARBA" id="ARBA00049340"/>
    </source>
</evidence>
<name>A0A8J6TDG9_9CHLR</name>
<feature type="binding site" description="type 1 copper site" evidence="12">
    <location>
        <position position="146"/>
    </location>
    <ligand>
        <name>Cu cation</name>
        <dbReference type="ChEBI" id="CHEBI:23378"/>
        <label>1</label>
    </ligand>
</feature>
<dbReference type="SUPFAM" id="SSF49503">
    <property type="entry name" value="Cupredoxins"/>
    <property type="match status" value="2"/>
</dbReference>
<comment type="caution">
    <text evidence="16">The sequence shown here is derived from an EMBL/GenBank/DDBJ whole genome shotgun (WGS) entry which is preliminary data.</text>
</comment>
<sequence>MNSKLSRRDFLKLGGVALAGAAGMGSIKSKNVSASTKTPMPQIPHSDDFGPGVVGEVDHKANRFNPTDLLSDFDYGVVSTLPNGQTLREYEILAANQNIEVVPGIEFPAWTYNGRIPGPTIRCTEGDRIRINFINGSDHPHSMHFHGVHPVEMDGVPGTGPGGSVAPGGSFVYEFDADPFGIHLYHCHVFPLARHVAKGLYGAFIVDPKGGRPPVDQEMIMVMHGFDIDFDNTNDFYAVNGIPFHYQINPIQIKVNETVRIYLVNILEFDLINSFHLHANFFNYYPTGTSLTPAEFTDTIMQTQAQRGIIEFSYKFPGMYMFHAHNTEFAELGWTGMFEVIP</sequence>
<evidence type="ECO:0000256" key="10">
    <source>
        <dbReference type="ARBA" id="ARBA00023008"/>
    </source>
</evidence>
<comment type="cofactor">
    <cofactor evidence="1 12">
        <name>Cu(+)</name>
        <dbReference type="ChEBI" id="CHEBI:49552"/>
    </cofactor>
</comment>
<feature type="binding site" description="type 1 copper site" evidence="12">
    <location>
        <position position="325"/>
    </location>
    <ligand>
        <name>Cu cation</name>
        <dbReference type="ChEBI" id="CHEBI:23378"/>
        <label>1</label>
    </ligand>
</feature>
<feature type="domain" description="Plastocyanin-like" evidence="14">
    <location>
        <begin position="230"/>
        <end position="340"/>
    </location>
</feature>
<dbReference type="PANTHER" id="PTHR11709:SF394">
    <property type="entry name" value="FI03373P-RELATED"/>
    <property type="match status" value="1"/>
</dbReference>
<evidence type="ECO:0000256" key="12">
    <source>
        <dbReference type="PIRSR" id="PIRSR601287-1"/>
    </source>
</evidence>
<dbReference type="InterPro" id="IPR019546">
    <property type="entry name" value="TAT_signal_bac_arc"/>
</dbReference>
<evidence type="ECO:0000313" key="16">
    <source>
        <dbReference type="EMBL" id="MBC8333851.1"/>
    </source>
</evidence>
<dbReference type="InterPro" id="IPR001287">
    <property type="entry name" value="NO2-reductase_Cu"/>
</dbReference>
<keyword evidence="8" id="KW-0677">Repeat</keyword>
<dbReference type="Proteomes" id="UP000614469">
    <property type="component" value="Unassembled WGS sequence"/>
</dbReference>
<gene>
    <name evidence="16" type="ORF">H8E29_01160</name>
</gene>
<feature type="binding site" description="type 1 copper site" evidence="12">
    <location>
        <position position="186"/>
    </location>
    <ligand>
        <name>Cu cation</name>
        <dbReference type="ChEBI" id="CHEBI:23378"/>
        <label>1</label>
    </ligand>
</feature>
<dbReference type="PRINTS" id="PR00695">
    <property type="entry name" value="CUNO2RDTASE"/>
</dbReference>
<dbReference type="PANTHER" id="PTHR11709">
    <property type="entry name" value="MULTI-COPPER OXIDASE"/>
    <property type="match status" value="1"/>
</dbReference>
<protein>
    <recommendedName>
        <fullName evidence="6">Copper-containing nitrite reductase</fullName>
        <ecNumber evidence="5">1.7.2.1</ecNumber>
    </recommendedName>
</protein>
<accession>A0A8J6TDG9</accession>
<keyword evidence="9" id="KW-0560">Oxidoreductase</keyword>
<dbReference type="InterPro" id="IPR011707">
    <property type="entry name" value="Cu-oxidase-like_N"/>
</dbReference>
<dbReference type="InterPro" id="IPR006311">
    <property type="entry name" value="TAT_signal"/>
</dbReference>
<dbReference type="GO" id="GO:0050421">
    <property type="term" value="F:nitrite reductase (NO-forming) activity"/>
    <property type="evidence" value="ECO:0007669"/>
    <property type="project" value="UniProtKB-EC"/>
</dbReference>
<keyword evidence="7 12" id="KW-0479">Metal-binding</keyword>
<evidence type="ECO:0000256" key="5">
    <source>
        <dbReference type="ARBA" id="ARBA00011882"/>
    </source>
</evidence>
<evidence type="ECO:0000256" key="6">
    <source>
        <dbReference type="ARBA" id="ARBA00017290"/>
    </source>
</evidence>
<evidence type="ECO:0000256" key="9">
    <source>
        <dbReference type="ARBA" id="ARBA00023002"/>
    </source>
</evidence>
<dbReference type="InterPro" id="IPR045087">
    <property type="entry name" value="Cu-oxidase_fam"/>
</dbReference>
<evidence type="ECO:0000259" key="15">
    <source>
        <dbReference type="Pfam" id="PF07732"/>
    </source>
</evidence>
<dbReference type="Pfam" id="PF07731">
    <property type="entry name" value="Cu-oxidase_2"/>
    <property type="match status" value="1"/>
</dbReference>
<dbReference type="Pfam" id="PF07732">
    <property type="entry name" value="Cu-oxidase_3"/>
    <property type="match status" value="1"/>
</dbReference>
<evidence type="ECO:0000256" key="7">
    <source>
        <dbReference type="ARBA" id="ARBA00022723"/>
    </source>
</evidence>
<dbReference type="PROSITE" id="PS51318">
    <property type="entry name" value="TAT"/>
    <property type="match status" value="1"/>
</dbReference>
<reference evidence="16 17" key="1">
    <citation type="submission" date="2020-08" db="EMBL/GenBank/DDBJ databases">
        <title>Bridging the membrane lipid divide: bacteria of the FCB group superphylum have the potential to synthesize archaeal ether lipids.</title>
        <authorList>
            <person name="Villanueva L."/>
            <person name="Von Meijenfeldt F.A.B."/>
            <person name="Westbye A.B."/>
            <person name="Yadav S."/>
            <person name="Hopmans E.C."/>
            <person name="Dutilh B.E."/>
            <person name="Sinninghe Damste J.S."/>
        </authorList>
    </citation>
    <scope>NUCLEOTIDE SEQUENCE [LARGE SCALE GENOMIC DNA]</scope>
    <source>
        <strain evidence="16">NIOZ-UU36</strain>
    </source>
</reference>
<comment type="catalytic activity">
    <reaction evidence="11">
        <text>nitric oxide + Fe(III)-[cytochrome c] + H2O = Fe(II)-[cytochrome c] + nitrite + 2 H(+)</text>
        <dbReference type="Rhea" id="RHEA:15233"/>
        <dbReference type="Rhea" id="RHEA-COMP:10350"/>
        <dbReference type="Rhea" id="RHEA-COMP:14399"/>
        <dbReference type="ChEBI" id="CHEBI:15377"/>
        <dbReference type="ChEBI" id="CHEBI:15378"/>
        <dbReference type="ChEBI" id="CHEBI:16301"/>
        <dbReference type="ChEBI" id="CHEBI:16480"/>
        <dbReference type="ChEBI" id="CHEBI:29033"/>
        <dbReference type="ChEBI" id="CHEBI:29034"/>
        <dbReference type="EC" id="1.7.2.1"/>
    </reaction>
</comment>
<dbReference type="NCBIfam" id="TIGR01409">
    <property type="entry name" value="TAT_signal_seq"/>
    <property type="match status" value="1"/>
</dbReference>
<feature type="domain" description="Plastocyanin-like" evidence="15">
    <location>
        <begin position="100"/>
        <end position="209"/>
    </location>
</feature>